<keyword evidence="3" id="KW-1185">Reference proteome</keyword>
<name>A0A3P7WXG8_9TREM</name>
<evidence type="ECO:0000256" key="1">
    <source>
        <dbReference type="SAM" id="MobiDB-lite"/>
    </source>
</evidence>
<organism evidence="2 3">
    <name type="scientific">Schistosoma margrebowiei</name>
    <dbReference type="NCBI Taxonomy" id="48269"/>
    <lineage>
        <taxon>Eukaryota</taxon>
        <taxon>Metazoa</taxon>
        <taxon>Spiralia</taxon>
        <taxon>Lophotrochozoa</taxon>
        <taxon>Platyhelminthes</taxon>
        <taxon>Trematoda</taxon>
        <taxon>Digenea</taxon>
        <taxon>Strigeidida</taxon>
        <taxon>Schistosomatoidea</taxon>
        <taxon>Schistosomatidae</taxon>
        <taxon>Schistosoma</taxon>
    </lineage>
</organism>
<reference evidence="2 3" key="1">
    <citation type="submission" date="2018-11" db="EMBL/GenBank/DDBJ databases">
        <authorList>
            <consortium name="Pathogen Informatics"/>
        </authorList>
    </citation>
    <scope>NUCLEOTIDE SEQUENCE [LARGE SCALE GENOMIC DNA]</scope>
    <source>
        <strain evidence="2 3">Zambia</strain>
    </source>
</reference>
<evidence type="ECO:0000313" key="3">
    <source>
        <dbReference type="Proteomes" id="UP000277204"/>
    </source>
</evidence>
<dbReference type="AlphaFoldDB" id="A0A3P7WXG8"/>
<gene>
    <name evidence="2" type="ORF">SMRZ_LOCUS1571</name>
</gene>
<accession>A0A3P7WXG8</accession>
<protein>
    <submittedName>
        <fullName evidence="2">Uncharacterized protein</fullName>
    </submittedName>
</protein>
<dbReference type="EMBL" id="UZAI01000352">
    <property type="protein sequence ID" value="VDO51707.1"/>
    <property type="molecule type" value="Genomic_DNA"/>
</dbReference>
<proteinExistence type="predicted"/>
<dbReference type="Proteomes" id="UP000277204">
    <property type="component" value="Unassembled WGS sequence"/>
</dbReference>
<evidence type="ECO:0000313" key="2">
    <source>
        <dbReference type="EMBL" id="VDO51707.1"/>
    </source>
</evidence>
<feature type="region of interest" description="Disordered" evidence="1">
    <location>
        <begin position="13"/>
        <end position="34"/>
    </location>
</feature>
<sequence length="108" mass="12630">MNFHTLSSIINNNSNNNHGNSKDDNNNIDSNNSSDDNSSIFNINTLVNNLSMECQINYAYIYMCTHTHTLIHIDYTTDKFFIFFLKKEIPVEKIHTNELYIKFYLKSP</sequence>